<evidence type="ECO:0000256" key="2">
    <source>
        <dbReference type="ARBA" id="ARBA00023136"/>
    </source>
</evidence>
<feature type="region of interest" description="Disordered" evidence="3">
    <location>
        <begin position="417"/>
        <end position="466"/>
    </location>
</feature>
<dbReference type="Proteomes" id="UP000799779">
    <property type="component" value="Unassembled WGS sequence"/>
</dbReference>
<protein>
    <recommendedName>
        <fullName evidence="6">BTB domain-containing protein</fullName>
    </recommendedName>
</protein>
<gene>
    <name evidence="4" type="ORF">P154DRAFT_586523</name>
</gene>
<dbReference type="GO" id="GO:0016020">
    <property type="term" value="C:membrane"/>
    <property type="evidence" value="ECO:0007669"/>
    <property type="project" value="UniProtKB-SubCell"/>
</dbReference>
<feature type="compositionally biased region" description="Acidic residues" evidence="3">
    <location>
        <begin position="446"/>
        <end position="455"/>
    </location>
</feature>
<organism evidence="4 5">
    <name type="scientific">Amniculicola lignicola CBS 123094</name>
    <dbReference type="NCBI Taxonomy" id="1392246"/>
    <lineage>
        <taxon>Eukaryota</taxon>
        <taxon>Fungi</taxon>
        <taxon>Dikarya</taxon>
        <taxon>Ascomycota</taxon>
        <taxon>Pezizomycotina</taxon>
        <taxon>Dothideomycetes</taxon>
        <taxon>Pleosporomycetidae</taxon>
        <taxon>Pleosporales</taxon>
        <taxon>Amniculicolaceae</taxon>
        <taxon>Amniculicola</taxon>
    </lineage>
</organism>
<dbReference type="PROSITE" id="PS00236">
    <property type="entry name" value="NEUROTR_ION_CHANNEL"/>
    <property type="match status" value="1"/>
</dbReference>
<dbReference type="PANTHER" id="PTHR38119">
    <property type="entry name" value="BTB DOMAIN-CONTAINING PROTEIN-RELATED"/>
    <property type="match status" value="1"/>
</dbReference>
<dbReference type="EMBL" id="ML977665">
    <property type="protein sequence ID" value="KAF1994273.1"/>
    <property type="molecule type" value="Genomic_DNA"/>
</dbReference>
<dbReference type="OrthoDB" id="2129688at2759"/>
<sequence length="466" mass="52426">MSALNQEEDVEIVLSHDRHYKFHSGVLARNCLFFAELLVEKNAARLCGKARLAGIKIRWMFELTKLPGEGRPAGELKLVPLDPMGRPPLAPGLVVNENGRIPITIFDSYEAILYALYGKDLPISDNDMTSVLRDASEIIDIATYLGCMSLISKPVTVALLKHGQALFRAIQTVPWGWLAMGCRIQSEIIFGEAVAHLAGNWRKIKEDREVMDRIRHVDKDVEGLCTTLHKRIVVETRRFEMLIMTHYPAGMAQPVDQLPIKREEYSRDILVWMALAWFRHWFGQQIISGQGAFSSDGGYKLFSVIAAGGDAYLDKALLNQFHNKFPLTKKALNVTENHLLEIKECMKQLVLNSGLMDSKCQLDVRRYPCDYFTCVKVGRGELPWVKSGEMMEMPVVRSKGRRLGGNEIAARNQAAARKLAEAPSSAGMGRKEGSGSGQRNYQMFVDDGDEEEEEMATPARKRVRRD</sequence>
<evidence type="ECO:0000256" key="1">
    <source>
        <dbReference type="ARBA" id="ARBA00004370"/>
    </source>
</evidence>
<dbReference type="AlphaFoldDB" id="A0A6A5VXJ5"/>
<comment type="subcellular location">
    <subcellularLocation>
        <location evidence="1">Membrane</location>
    </subcellularLocation>
</comment>
<accession>A0A6A5VXJ5</accession>
<name>A0A6A5VXJ5_9PLEO</name>
<evidence type="ECO:0000313" key="4">
    <source>
        <dbReference type="EMBL" id="KAF1994273.1"/>
    </source>
</evidence>
<dbReference type="PANTHER" id="PTHR38119:SF2">
    <property type="entry name" value="TRANSCRIPTION FACTOR DOMAIN-CONTAINING PROTEIN"/>
    <property type="match status" value="1"/>
</dbReference>
<evidence type="ECO:0000256" key="3">
    <source>
        <dbReference type="SAM" id="MobiDB-lite"/>
    </source>
</evidence>
<keyword evidence="2" id="KW-0472">Membrane</keyword>
<evidence type="ECO:0000313" key="5">
    <source>
        <dbReference type="Proteomes" id="UP000799779"/>
    </source>
</evidence>
<proteinExistence type="predicted"/>
<reference evidence="4" key="1">
    <citation type="journal article" date="2020" name="Stud. Mycol.">
        <title>101 Dothideomycetes genomes: a test case for predicting lifestyles and emergence of pathogens.</title>
        <authorList>
            <person name="Haridas S."/>
            <person name="Albert R."/>
            <person name="Binder M."/>
            <person name="Bloem J."/>
            <person name="Labutti K."/>
            <person name="Salamov A."/>
            <person name="Andreopoulos B."/>
            <person name="Baker S."/>
            <person name="Barry K."/>
            <person name="Bills G."/>
            <person name="Bluhm B."/>
            <person name="Cannon C."/>
            <person name="Castanera R."/>
            <person name="Culley D."/>
            <person name="Daum C."/>
            <person name="Ezra D."/>
            <person name="Gonzalez J."/>
            <person name="Henrissat B."/>
            <person name="Kuo A."/>
            <person name="Liang C."/>
            <person name="Lipzen A."/>
            <person name="Lutzoni F."/>
            <person name="Magnuson J."/>
            <person name="Mondo S."/>
            <person name="Nolan M."/>
            <person name="Ohm R."/>
            <person name="Pangilinan J."/>
            <person name="Park H.-J."/>
            <person name="Ramirez L."/>
            <person name="Alfaro M."/>
            <person name="Sun H."/>
            <person name="Tritt A."/>
            <person name="Yoshinaga Y."/>
            <person name="Zwiers L.-H."/>
            <person name="Turgeon B."/>
            <person name="Goodwin S."/>
            <person name="Spatafora J."/>
            <person name="Crous P."/>
            <person name="Grigoriev I."/>
        </authorList>
    </citation>
    <scope>NUCLEOTIDE SEQUENCE</scope>
    <source>
        <strain evidence="4">CBS 123094</strain>
    </source>
</reference>
<evidence type="ECO:0008006" key="6">
    <source>
        <dbReference type="Google" id="ProtNLM"/>
    </source>
</evidence>
<keyword evidence="5" id="KW-1185">Reference proteome</keyword>
<dbReference type="InterPro" id="IPR018000">
    <property type="entry name" value="Neurotransmitter_ion_chnl_CS"/>
</dbReference>